<keyword evidence="11" id="KW-1185">Reference proteome</keyword>
<feature type="compositionally biased region" description="Low complexity" evidence="8">
    <location>
        <begin position="42"/>
        <end position="52"/>
    </location>
</feature>
<feature type="compositionally biased region" description="Polar residues" evidence="8">
    <location>
        <begin position="58"/>
        <end position="73"/>
    </location>
</feature>
<evidence type="ECO:0000256" key="4">
    <source>
        <dbReference type="ARBA" id="ARBA00023128"/>
    </source>
</evidence>
<keyword evidence="3 10" id="KW-0689">Ribosomal protein</keyword>
<dbReference type="CDD" id="cd14868">
    <property type="entry name" value="uS7_Mitochondria_Fungi"/>
    <property type="match status" value="1"/>
</dbReference>
<reference evidence="10" key="2">
    <citation type="submission" date="2023-06" db="EMBL/GenBank/DDBJ databases">
        <authorList>
            <consortium name="Lawrence Berkeley National Laboratory"/>
            <person name="Haridas S."/>
            <person name="Hensen N."/>
            <person name="Bonometti L."/>
            <person name="Westerberg I."/>
            <person name="Brannstrom I.O."/>
            <person name="Guillou S."/>
            <person name="Cros-Aarteil S."/>
            <person name="Calhoun S."/>
            <person name="Kuo A."/>
            <person name="Mondo S."/>
            <person name="Pangilinan J."/>
            <person name="Riley R."/>
            <person name="LaButti K."/>
            <person name="Andreopoulos B."/>
            <person name="Lipzen A."/>
            <person name="Chen C."/>
            <person name="Yanf M."/>
            <person name="Daum C."/>
            <person name="Ng V."/>
            <person name="Clum A."/>
            <person name="Steindorff A."/>
            <person name="Ohm R."/>
            <person name="Martin F."/>
            <person name="Silar P."/>
            <person name="Natvig D."/>
            <person name="Lalanne C."/>
            <person name="Gautier V."/>
            <person name="Ament-velasquez S.L."/>
            <person name="Kruys A."/>
            <person name="Hutchinson M.I."/>
            <person name="Powell A.J."/>
            <person name="Barry K."/>
            <person name="Miller A.N."/>
            <person name="Grigoriev I.V."/>
            <person name="Debuchy R."/>
            <person name="Gladieux P."/>
            <person name="Thoren M.H."/>
            <person name="Johannesson H."/>
        </authorList>
    </citation>
    <scope>NUCLEOTIDE SEQUENCE</scope>
    <source>
        <strain evidence="10">CBS 232.78</strain>
    </source>
</reference>
<dbReference type="Gene3D" id="1.10.455.10">
    <property type="entry name" value="Ribosomal protein S7 domain"/>
    <property type="match status" value="1"/>
</dbReference>
<evidence type="ECO:0000313" key="11">
    <source>
        <dbReference type="Proteomes" id="UP001285441"/>
    </source>
</evidence>
<accession>A0AAE0TW31</accession>
<dbReference type="GO" id="GO:0005840">
    <property type="term" value="C:ribosome"/>
    <property type="evidence" value="ECO:0007669"/>
    <property type="project" value="UniProtKB-KW"/>
</dbReference>
<dbReference type="SUPFAM" id="SSF47973">
    <property type="entry name" value="Ribosomal protein S7"/>
    <property type="match status" value="1"/>
</dbReference>
<dbReference type="Pfam" id="PF00177">
    <property type="entry name" value="Ribosomal_S7"/>
    <property type="match status" value="1"/>
</dbReference>
<evidence type="ECO:0000256" key="8">
    <source>
        <dbReference type="SAM" id="MobiDB-lite"/>
    </source>
</evidence>
<protein>
    <recommendedName>
        <fullName evidence="7">Small ribosomal subunit protein uS7m</fullName>
    </recommendedName>
</protein>
<comment type="function">
    <text evidence="6">Component of the mitochondrial ribosome (mitoribosome), a dedicated translation machinery responsible for the synthesis of mitochondrial genome-encoded proteins, including at least some of the essential transmembrane subunits of the mitochondrial respiratory chain. The mitoribosomes are attached to the mitochondrial inner membrane and translation products are cotranslationally integrated into the membrane.</text>
</comment>
<dbReference type="GO" id="GO:0006412">
    <property type="term" value="P:translation"/>
    <property type="evidence" value="ECO:0007669"/>
    <property type="project" value="InterPro"/>
</dbReference>
<proteinExistence type="inferred from homology"/>
<dbReference type="InterPro" id="IPR036823">
    <property type="entry name" value="Ribosomal_uS7_dom_sf"/>
</dbReference>
<feature type="domain" description="Small ribosomal subunit protein uS7" evidence="9">
    <location>
        <begin position="113"/>
        <end position="273"/>
    </location>
</feature>
<name>A0AAE0TW31_9PEZI</name>
<dbReference type="AlphaFoldDB" id="A0AAE0TW31"/>
<evidence type="ECO:0000256" key="2">
    <source>
        <dbReference type="ARBA" id="ARBA00007151"/>
    </source>
</evidence>
<comment type="subcellular location">
    <subcellularLocation>
        <location evidence="1">Mitochondrion</location>
    </subcellularLocation>
</comment>
<dbReference type="GO" id="GO:0005739">
    <property type="term" value="C:mitochondrion"/>
    <property type="evidence" value="ECO:0007669"/>
    <property type="project" value="UniProtKB-SubCell"/>
</dbReference>
<reference evidence="10" key="1">
    <citation type="journal article" date="2023" name="Mol. Phylogenet. Evol.">
        <title>Genome-scale phylogeny and comparative genomics of the fungal order Sordariales.</title>
        <authorList>
            <person name="Hensen N."/>
            <person name="Bonometti L."/>
            <person name="Westerberg I."/>
            <person name="Brannstrom I.O."/>
            <person name="Guillou S."/>
            <person name="Cros-Aarteil S."/>
            <person name="Calhoun S."/>
            <person name="Haridas S."/>
            <person name="Kuo A."/>
            <person name="Mondo S."/>
            <person name="Pangilinan J."/>
            <person name="Riley R."/>
            <person name="LaButti K."/>
            <person name="Andreopoulos B."/>
            <person name="Lipzen A."/>
            <person name="Chen C."/>
            <person name="Yan M."/>
            <person name="Daum C."/>
            <person name="Ng V."/>
            <person name="Clum A."/>
            <person name="Steindorff A."/>
            <person name="Ohm R.A."/>
            <person name="Martin F."/>
            <person name="Silar P."/>
            <person name="Natvig D.O."/>
            <person name="Lalanne C."/>
            <person name="Gautier V."/>
            <person name="Ament-Velasquez S.L."/>
            <person name="Kruys A."/>
            <person name="Hutchinson M.I."/>
            <person name="Powell A.J."/>
            <person name="Barry K."/>
            <person name="Miller A.N."/>
            <person name="Grigoriev I.V."/>
            <person name="Debuchy R."/>
            <person name="Gladieux P."/>
            <person name="Hiltunen Thoren M."/>
            <person name="Johannesson H."/>
        </authorList>
    </citation>
    <scope>NUCLEOTIDE SEQUENCE</scope>
    <source>
        <strain evidence="10">CBS 232.78</strain>
    </source>
</reference>
<sequence length="285" mass="31154">MPPRLNVWSACRALSIRTRPVTNATPRPRAAAALARGLADLSTTSHNSSNTNFPPMPQTTESQPAESSSPENQMALSQLTMAAYGVNPFDPAIEGHKFGLPELPLPSPMHMKHRYDPVVLQITKLLMRDGKLSKAQRDMAMILNYLRTSPPPKLNPSRPLLPGAPPPSHLPFDPVMYLTVAIESVAPLIRIRGYTGIAGGGHKLDVPAPLAARQRRRIAMQWILDVVAKKNSKGSGRGMFPSRVAEEIIAVVEGRSPVWDKRQMVHKVGTAARANLNHHKLIGKL</sequence>
<dbReference type="PANTHER" id="PTHR11205">
    <property type="entry name" value="RIBOSOMAL PROTEIN S7"/>
    <property type="match status" value="1"/>
</dbReference>
<feature type="region of interest" description="Disordered" evidence="8">
    <location>
        <begin position="42"/>
        <end position="73"/>
    </location>
</feature>
<keyword evidence="4" id="KW-0496">Mitochondrion</keyword>
<dbReference type="GO" id="GO:1990904">
    <property type="term" value="C:ribonucleoprotein complex"/>
    <property type="evidence" value="ECO:0007669"/>
    <property type="project" value="UniProtKB-KW"/>
</dbReference>
<organism evidence="10 11">
    <name type="scientific">Podospora didyma</name>
    <dbReference type="NCBI Taxonomy" id="330526"/>
    <lineage>
        <taxon>Eukaryota</taxon>
        <taxon>Fungi</taxon>
        <taxon>Dikarya</taxon>
        <taxon>Ascomycota</taxon>
        <taxon>Pezizomycotina</taxon>
        <taxon>Sordariomycetes</taxon>
        <taxon>Sordariomycetidae</taxon>
        <taxon>Sordariales</taxon>
        <taxon>Podosporaceae</taxon>
        <taxon>Podospora</taxon>
    </lineage>
</organism>
<evidence type="ECO:0000256" key="7">
    <source>
        <dbReference type="ARBA" id="ARBA00039306"/>
    </source>
</evidence>
<dbReference type="Proteomes" id="UP001285441">
    <property type="component" value="Unassembled WGS sequence"/>
</dbReference>
<keyword evidence="5" id="KW-0687">Ribonucleoprotein</keyword>
<comment type="caution">
    <text evidence="10">The sequence shown here is derived from an EMBL/GenBank/DDBJ whole genome shotgun (WGS) entry which is preliminary data.</text>
</comment>
<dbReference type="InterPro" id="IPR047988">
    <property type="entry name" value="Ribosomal_uS7m_fungi"/>
</dbReference>
<dbReference type="FunFam" id="1.10.455.10:FF:000006">
    <property type="entry name" value="37S ribosomal protein S7, mitochondrial"/>
    <property type="match status" value="1"/>
</dbReference>
<evidence type="ECO:0000256" key="6">
    <source>
        <dbReference type="ARBA" id="ARBA00037226"/>
    </source>
</evidence>
<gene>
    <name evidence="10" type="ORF">B0H63DRAFT_210452</name>
</gene>
<evidence type="ECO:0000256" key="3">
    <source>
        <dbReference type="ARBA" id="ARBA00022980"/>
    </source>
</evidence>
<dbReference type="InterPro" id="IPR000235">
    <property type="entry name" value="Ribosomal_uS7"/>
</dbReference>
<evidence type="ECO:0000256" key="1">
    <source>
        <dbReference type="ARBA" id="ARBA00004173"/>
    </source>
</evidence>
<dbReference type="EMBL" id="JAULSW010000005">
    <property type="protein sequence ID" value="KAK3381623.1"/>
    <property type="molecule type" value="Genomic_DNA"/>
</dbReference>
<dbReference type="InterPro" id="IPR023798">
    <property type="entry name" value="Ribosomal_uS7_dom"/>
</dbReference>
<evidence type="ECO:0000313" key="10">
    <source>
        <dbReference type="EMBL" id="KAK3381623.1"/>
    </source>
</evidence>
<evidence type="ECO:0000259" key="9">
    <source>
        <dbReference type="Pfam" id="PF00177"/>
    </source>
</evidence>
<comment type="similarity">
    <text evidence="2">Belongs to the universal ribosomal protein uS7 family.</text>
</comment>
<evidence type="ECO:0000256" key="5">
    <source>
        <dbReference type="ARBA" id="ARBA00023274"/>
    </source>
</evidence>